<dbReference type="KEGG" id="dfc:DFI_02925"/>
<gene>
    <name evidence="1" type="ORF">DFI_02925</name>
</gene>
<evidence type="ECO:0000313" key="1">
    <source>
        <dbReference type="EMBL" id="ASN80101.1"/>
    </source>
</evidence>
<protein>
    <submittedName>
        <fullName evidence="1">Uncharacterized protein</fullName>
    </submittedName>
</protein>
<organism evidence="1 2">
    <name type="scientific">Deinococcus ficus</name>
    <dbReference type="NCBI Taxonomy" id="317577"/>
    <lineage>
        <taxon>Bacteria</taxon>
        <taxon>Thermotogati</taxon>
        <taxon>Deinococcota</taxon>
        <taxon>Deinococci</taxon>
        <taxon>Deinococcales</taxon>
        <taxon>Deinococcaceae</taxon>
        <taxon>Deinococcus</taxon>
    </lineage>
</organism>
<keyword evidence="2" id="KW-1185">Reference proteome</keyword>
<proteinExistence type="predicted"/>
<dbReference type="EMBL" id="CP021081">
    <property type="protein sequence ID" value="ASN80101.1"/>
    <property type="molecule type" value="Genomic_DNA"/>
</dbReference>
<dbReference type="STRING" id="317577.GCA_000419625_00555"/>
<sequence>MRSRSPLLPAAALAALLLITLAGTLGSAQSRPELIQKTGVDACPRVGEAPMPIACMPLKR</sequence>
<dbReference type="AlphaFoldDB" id="A0A221SU03"/>
<accession>A0A221SU03</accession>
<reference evidence="1 2" key="1">
    <citation type="submission" date="2017-05" db="EMBL/GenBank/DDBJ databases">
        <title>The complete genome sequence of Deinococcus ficus isolated from the rhizosphere of the Ficus religiosa L. in Taiwan.</title>
        <authorList>
            <person name="Wu K.-M."/>
            <person name="Liao T.-L."/>
            <person name="Liu Y.-M."/>
            <person name="Young C.-C."/>
            <person name="Tsai S.-F."/>
        </authorList>
    </citation>
    <scope>NUCLEOTIDE SEQUENCE [LARGE SCALE GENOMIC DNA]</scope>
    <source>
        <strain evidence="1 2">CC-FR2-10</strain>
    </source>
</reference>
<evidence type="ECO:0000313" key="2">
    <source>
        <dbReference type="Proteomes" id="UP000259030"/>
    </source>
</evidence>
<dbReference type="Proteomes" id="UP000259030">
    <property type="component" value="Chromosome"/>
</dbReference>
<dbReference type="RefSeq" id="WP_027463384.1">
    <property type="nucleotide sequence ID" value="NZ_CP021081.1"/>
</dbReference>
<name>A0A221SU03_9DEIO</name>